<evidence type="ECO:0000256" key="11">
    <source>
        <dbReference type="ARBA" id="ARBA00022829"/>
    </source>
</evidence>
<evidence type="ECO:0000256" key="5">
    <source>
        <dbReference type="ARBA" id="ARBA00014520"/>
    </source>
</evidence>
<accession>A0A2P5I829</accession>
<feature type="region of interest" description="Disordered" evidence="17">
    <location>
        <begin position="299"/>
        <end position="328"/>
    </location>
</feature>
<evidence type="ECO:0000256" key="13">
    <source>
        <dbReference type="ARBA" id="ARBA00023212"/>
    </source>
</evidence>
<evidence type="ECO:0000256" key="15">
    <source>
        <dbReference type="ARBA" id="ARBA00023306"/>
    </source>
</evidence>
<evidence type="ECO:0000256" key="3">
    <source>
        <dbReference type="ARBA" id="ARBA00004629"/>
    </source>
</evidence>
<dbReference type="STRING" id="158607.A0A2P5I829"/>
<evidence type="ECO:0000256" key="8">
    <source>
        <dbReference type="ARBA" id="ARBA00022618"/>
    </source>
</evidence>
<organism evidence="18 19">
    <name type="scientific">Diaporthe helianthi</name>
    <dbReference type="NCBI Taxonomy" id="158607"/>
    <lineage>
        <taxon>Eukaryota</taxon>
        <taxon>Fungi</taxon>
        <taxon>Dikarya</taxon>
        <taxon>Ascomycota</taxon>
        <taxon>Pezizomycotina</taxon>
        <taxon>Sordariomycetes</taxon>
        <taxon>Sordariomycetidae</taxon>
        <taxon>Diaporthales</taxon>
        <taxon>Diaporthaceae</taxon>
        <taxon>Diaporthe</taxon>
    </lineage>
</organism>
<keyword evidence="8" id="KW-0132">Cell division</keyword>
<feature type="compositionally biased region" description="Basic and acidic residues" evidence="17">
    <location>
        <begin position="263"/>
        <end position="274"/>
    </location>
</feature>
<dbReference type="AlphaFoldDB" id="A0A2P5I829"/>
<evidence type="ECO:0000256" key="16">
    <source>
        <dbReference type="ARBA" id="ARBA00023328"/>
    </source>
</evidence>
<sequence length="426" mass="46487">MSRAGTSAARNLTLTEELERLEQSITLTLQEIDSNFSRAHRIVTTSILPLVEQYGEHSKAVWEASKFWKQFFEASANVSLSGYEELAADEETTAHDETTEHDDTTADYTPRPEDGDANQEASYQARDDSLLDGGDGDLTGSTPRAPASRPRPQFAKLGSPYEELKGEMTGEDDRASGDDSDTEIVPHQQTTRLPDMSMTPRSSLGADDETQDDIFSTTHKNKDPLLHRVLDKNYRIQATPHKPTGVSPIKWKVTEKLQLQPGDKGKQPPWKDESPQSSPEMAIPTLRSAAFMSPIKYGGGGGGRGRLPSGAPGAPRTPGVSVQTPATARKTRDVYANEASKRGLHNDGVTWESDDDDDGGLYGGMSPPKTIHFALPPSKLLQTPAREASKRIVDDILMTAGMEPEDSSEYSPTIVKMNANISDDTF</sequence>
<comment type="caution">
    <text evidence="18">The sequence shown here is derived from an EMBL/GenBank/DDBJ whole genome shotgun (WGS) entry which is preliminary data.</text>
</comment>
<comment type="similarity">
    <text evidence="4">Belongs to the DASH complex ASK1 family.</text>
</comment>
<dbReference type="PANTHER" id="PTHR28200">
    <property type="entry name" value="DASH COMPLEX SUBUNIT ASK1"/>
    <property type="match status" value="1"/>
</dbReference>
<keyword evidence="19" id="KW-1185">Reference proteome</keyword>
<evidence type="ECO:0000256" key="14">
    <source>
        <dbReference type="ARBA" id="ARBA00023242"/>
    </source>
</evidence>
<evidence type="ECO:0000256" key="2">
    <source>
        <dbReference type="ARBA" id="ARBA00004186"/>
    </source>
</evidence>
<keyword evidence="14" id="KW-0539">Nucleus</keyword>
<evidence type="ECO:0000313" key="19">
    <source>
        <dbReference type="Proteomes" id="UP000094444"/>
    </source>
</evidence>
<feature type="region of interest" description="Disordered" evidence="17">
    <location>
        <begin position="89"/>
        <end position="219"/>
    </location>
</feature>
<name>A0A2P5I829_DIAHE</name>
<evidence type="ECO:0000256" key="6">
    <source>
        <dbReference type="ARBA" id="ARBA00022454"/>
    </source>
</evidence>
<feature type="region of interest" description="Disordered" evidence="17">
    <location>
        <begin position="258"/>
        <end position="280"/>
    </location>
</feature>
<keyword evidence="15" id="KW-0131">Cell cycle</keyword>
<proteinExistence type="inferred from homology"/>
<keyword evidence="16" id="KW-0137">Centromere</keyword>
<keyword evidence="13" id="KW-0206">Cytoskeleton</keyword>
<dbReference type="OrthoDB" id="5573898at2759"/>
<evidence type="ECO:0000256" key="1">
    <source>
        <dbReference type="ARBA" id="ARBA00004123"/>
    </source>
</evidence>
<dbReference type="GO" id="GO:0005874">
    <property type="term" value="C:microtubule"/>
    <property type="evidence" value="ECO:0007669"/>
    <property type="project" value="UniProtKB-KW"/>
</dbReference>
<evidence type="ECO:0000256" key="4">
    <source>
        <dbReference type="ARBA" id="ARBA00010731"/>
    </source>
</evidence>
<feature type="compositionally biased region" description="Basic and acidic residues" evidence="17">
    <location>
        <begin position="92"/>
        <end position="114"/>
    </location>
</feature>
<keyword evidence="12" id="KW-0995">Kinetochore</keyword>
<keyword evidence="6" id="KW-0158">Chromosome</keyword>
<evidence type="ECO:0000256" key="9">
    <source>
        <dbReference type="ARBA" id="ARBA00022701"/>
    </source>
</evidence>
<keyword evidence="11" id="KW-0159">Chromosome partition</keyword>
<evidence type="ECO:0000313" key="18">
    <source>
        <dbReference type="EMBL" id="POS78625.1"/>
    </source>
</evidence>
<feature type="compositionally biased region" description="Low complexity" evidence="17">
    <location>
        <begin position="138"/>
        <end position="152"/>
    </location>
</feature>
<evidence type="ECO:0000256" key="17">
    <source>
        <dbReference type="SAM" id="MobiDB-lite"/>
    </source>
</evidence>
<dbReference type="EMBL" id="MAVT02000172">
    <property type="protein sequence ID" value="POS78625.1"/>
    <property type="molecule type" value="Genomic_DNA"/>
</dbReference>
<gene>
    <name evidence="18" type="ORF">DHEL01_v202974</name>
</gene>
<evidence type="ECO:0000256" key="10">
    <source>
        <dbReference type="ARBA" id="ARBA00022776"/>
    </source>
</evidence>
<dbReference type="GO" id="GO:0042729">
    <property type="term" value="C:DASH complex"/>
    <property type="evidence" value="ECO:0007669"/>
    <property type="project" value="InterPro"/>
</dbReference>
<dbReference type="GO" id="GO:0044732">
    <property type="term" value="C:mitotic spindle pole body"/>
    <property type="evidence" value="ECO:0007669"/>
    <property type="project" value="TreeGrafter"/>
</dbReference>
<protein>
    <recommendedName>
        <fullName evidence="5">DASH complex subunit ASK1</fullName>
    </recommendedName>
</protein>
<dbReference type="GO" id="GO:0051301">
    <property type="term" value="P:cell division"/>
    <property type="evidence" value="ECO:0007669"/>
    <property type="project" value="UniProtKB-KW"/>
</dbReference>
<dbReference type="InterPro" id="IPR013964">
    <property type="entry name" value="DASH_Ask1"/>
</dbReference>
<feature type="compositionally biased region" description="Basic and acidic residues" evidence="17">
    <location>
        <begin position="162"/>
        <end position="177"/>
    </location>
</feature>
<dbReference type="Pfam" id="PF08655">
    <property type="entry name" value="DASH_Ask1"/>
    <property type="match status" value="1"/>
</dbReference>
<feature type="compositionally biased region" description="Low complexity" evidence="17">
    <location>
        <begin position="306"/>
        <end position="316"/>
    </location>
</feature>
<dbReference type="PANTHER" id="PTHR28200:SF1">
    <property type="entry name" value="DASH COMPLEX SUBUNIT ASK1"/>
    <property type="match status" value="1"/>
</dbReference>
<evidence type="ECO:0000256" key="7">
    <source>
        <dbReference type="ARBA" id="ARBA00022490"/>
    </source>
</evidence>
<evidence type="ECO:0000256" key="12">
    <source>
        <dbReference type="ARBA" id="ARBA00022838"/>
    </source>
</evidence>
<dbReference type="InParanoid" id="A0A2P5I829"/>
<comment type="subcellular location">
    <subcellularLocation>
        <location evidence="3">Chromosome</location>
        <location evidence="3">Centromere</location>
        <location evidence="3">Kinetochore</location>
    </subcellularLocation>
    <subcellularLocation>
        <location evidence="2">Cytoplasm</location>
        <location evidence="2">Cytoskeleton</location>
        <location evidence="2">Spindle</location>
    </subcellularLocation>
    <subcellularLocation>
        <location evidence="1">Nucleus</location>
    </subcellularLocation>
</comment>
<reference evidence="18" key="1">
    <citation type="submission" date="2017-09" db="EMBL/GenBank/DDBJ databases">
        <title>Polyketide synthases of a Diaporthe helianthi virulent isolate.</title>
        <authorList>
            <person name="Baroncelli R."/>
        </authorList>
    </citation>
    <scope>NUCLEOTIDE SEQUENCE [LARGE SCALE GENOMIC DNA]</scope>
    <source>
        <strain evidence="18">7/96</strain>
    </source>
</reference>
<keyword evidence="7" id="KW-0963">Cytoplasm</keyword>
<keyword evidence="9" id="KW-0493">Microtubule</keyword>
<dbReference type="GO" id="GO:0072686">
    <property type="term" value="C:mitotic spindle"/>
    <property type="evidence" value="ECO:0007669"/>
    <property type="project" value="InterPro"/>
</dbReference>
<dbReference type="Proteomes" id="UP000094444">
    <property type="component" value="Unassembled WGS sequence"/>
</dbReference>
<keyword evidence="10" id="KW-0498">Mitosis</keyword>
<dbReference type="GO" id="GO:0008608">
    <property type="term" value="P:attachment of spindle microtubules to kinetochore"/>
    <property type="evidence" value="ECO:0007669"/>
    <property type="project" value="InterPro"/>
</dbReference>